<gene>
    <name evidence="9" type="ORF">MNB_SV-3-950</name>
</gene>
<evidence type="ECO:0000256" key="4">
    <source>
        <dbReference type="ARBA" id="ARBA00022989"/>
    </source>
</evidence>
<comment type="subcellular location">
    <subcellularLocation>
        <location evidence="1">Cell membrane</location>
        <topology evidence="1">Multi-pass membrane protein</topology>
    </subcellularLocation>
</comment>
<evidence type="ECO:0000256" key="6">
    <source>
        <dbReference type="SAM" id="Phobius"/>
    </source>
</evidence>
<feature type="transmembrane region" description="Helical" evidence="6">
    <location>
        <begin position="270"/>
        <end position="296"/>
    </location>
</feature>
<feature type="domain" description="ABC3 transporter permease C-terminal" evidence="7">
    <location>
        <begin position="273"/>
        <end position="398"/>
    </location>
</feature>
<keyword evidence="9" id="KW-0449">Lipoprotein</keyword>
<keyword evidence="3 6" id="KW-0812">Transmembrane</keyword>
<proteinExistence type="predicted"/>
<feature type="transmembrane region" description="Helical" evidence="6">
    <location>
        <begin position="371"/>
        <end position="390"/>
    </location>
</feature>
<keyword evidence="5 6" id="KW-0472">Membrane</keyword>
<feature type="domain" description="MacB-like periplasmic core" evidence="8">
    <location>
        <begin position="34"/>
        <end position="229"/>
    </location>
</feature>
<keyword evidence="2" id="KW-1003">Cell membrane</keyword>
<dbReference type="Pfam" id="PF12704">
    <property type="entry name" value="MacB_PCD"/>
    <property type="match status" value="1"/>
</dbReference>
<feature type="transmembrane region" description="Helical" evidence="6">
    <location>
        <begin position="317"/>
        <end position="344"/>
    </location>
</feature>
<sequence length="405" mass="45021">MKSIPSPNKKFIRHIIKHYLKYDKENPFIFISAVLAFLGIATGVMVLMIAMGIMNGTQKEFSKKLFVMNYPLTILPLAEDSVNDALIDKLSTKFPHLKFSPYYTTQVISKNDGAVQGSLLYGVNADKEGAINHIFKKAKGTTKSKFRVVMGEGLSYEMNTRIGDKVTLYFSEQQAIGFGTMPLQKRFVVDGIFKSGLKAYDKAIMYTTLESFEKLLKRKHGNYDGVHIYTQKPLDEIEAIKAELPEMVVIEGWWQQNGSFFAAMEMEKKALFLVLLLIILVASLNIISSLLMTVMSRRREIALMRTLGATKVEIKSIFFKLGVIIGSAGIVAGTLLGGLGIWVLTTFDLISIPEDVYGTSKLPVDLTLSDFGFIIAGTAVIILLSSLYPARKASQTDPLVVLRNE</sequence>
<dbReference type="AlphaFoldDB" id="A0A1W1BG36"/>
<dbReference type="GO" id="GO:0098797">
    <property type="term" value="C:plasma membrane protein complex"/>
    <property type="evidence" value="ECO:0007669"/>
    <property type="project" value="TreeGrafter"/>
</dbReference>
<feature type="transmembrane region" description="Helical" evidence="6">
    <location>
        <begin position="28"/>
        <end position="54"/>
    </location>
</feature>
<evidence type="ECO:0000256" key="5">
    <source>
        <dbReference type="ARBA" id="ARBA00023136"/>
    </source>
</evidence>
<name>A0A1W1BG36_9ZZZZ</name>
<evidence type="ECO:0000313" key="9">
    <source>
        <dbReference type="EMBL" id="SFV52463.1"/>
    </source>
</evidence>
<evidence type="ECO:0000259" key="8">
    <source>
        <dbReference type="Pfam" id="PF12704"/>
    </source>
</evidence>
<dbReference type="Pfam" id="PF02687">
    <property type="entry name" value="FtsX"/>
    <property type="match status" value="1"/>
</dbReference>
<evidence type="ECO:0000256" key="2">
    <source>
        <dbReference type="ARBA" id="ARBA00022475"/>
    </source>
</evidence>
<accession>A0A1W1BG36</accession>
<protein>
    <submittedName>
        <fullName evidence="9">Lipoprotein releasing system transmembrane protein LolC</fullName>
    </submittedName>
</protein>
<organism evidence="9">
    <name type="scientific">hydrothermal vent metagenome</name>
    <dbReference type="NCBI Taxonomy" id="652676"/>
    <lineage>
        <taxon>unclassified sequences</taxon>
        <taxon>metagenomes</taxon>
        <taxon>ecological metagenomes</taxon>
    </lineage>
</organism>
<dbReference type="EMBL" id="FPHI01000004">
    <property type="protein sequence ID" value="SFV52463.1"/>
    <property type="molecule type" value="Genomic_DNA"/>
</dbReference>
<dbReference type="InterPro" id="IPR051447">
    <property type="entry name" value="Lipoprotein-release_system"/>
</dbReference>
<dbReference type="InterPro" id="IPR025857">
    <property type="entry name" value="MacB_PCD"/>
</dbReference>
<evidence type="ECO:0000256" key="3">
    <source>
        <dbReference type="ARBA" id="ARBA00022692"/>
    </source>
</evidence>
<dbReference type="PANTHER" id="PTHR30489">
    <property type="entry name" value="LIPOPROTEIN-RELEASING SYSTEM TRANSMEMBRANE PROTEIN LOLE"/>
    <property type="match status" value="1"/>
</dbReference>
<dbReference type="GO" id="GO:0044874">
    <property type="term" value="P:lipoprotein localization to outer membrane"/>
    <property type="evidence" value="ECO:0007669"/>
    <property type="project" value="TreeGrafter"/>
</dbReference>
<evidence type="ECO:0000259" key="7">
    <source>
        <dbReference type="Pfam" id="PF02687"/>
    </source>
</evidence>
<reference evidence="9" key="1">
    <citation type="submission" date="2016-10" db="EMBL/GenBank/DDBJ databases">
        <authorList>
            <person name="de Groot N.N."/>
        </authorList>
    </citation>
    <scope>NUCLEOTIDE SEQUENCE</scope>
</reference>
<dbReference type="InterPro" id="IPR003838">
    <property type="entry name" value="ABC3_permease_C"/>
</dbReference>
<dbReference type="PANTHER" id="PTHR30489:SF0">
    <property type="entry name" value="LIPOPROTEIN-RELEASING SYSTEM TRANSMEMBRANE PROTEIN LOLE"/>
    <property type="match status" value="1"/>
</dbReference>
<keyword evidence="4 6" id="KW-1133">Transmembrane helix</keyword>
<evidence type="ECO:0000256" key="1">
    <source>
        <dbReference type="ARBA" id="ARBA00004651"/>
    </source>
</evidence>